<evidence type="ECO:0000256" key="17">
    <source>
        <dbReference type="ARBA" id="ARBA00032969"/>
    </source>
</evidence>
<comment type="subcellular location">
    <subcellularLocation>
        <location evidence="1">Sarcoplasmic reticulum membrane</location>
        <topology evidence="1">Multi-pass membrane protein</topology>
    </subcellularLocation>
</comment>
<dbReference type="InterPro" id="IPR048581">
    <property type="entry name" value="RYDR_Jsol"/>
</dbReference>
<evidence type="ECO:0000259" key="23">
    <source>
        <dbReference type="PROSITE" id="PS50188"/>
    </source>
</evidence>
<organism evidence="25 26">
    <name type="scientific">Triplophysa tibetana</name>
    <dbReference type="NCBI Taxonomy" id="1572043"/>
    <lineage>
        <taxon>Eukaryota</taxon>
        <taxon>Metazoa</taxon>
        <taxon>Chordata</taxon>
        <taxon>Craniata</taxon>
        <taxon>Vertebrata</taxon>
        <taxon>Euteleostomi</taxon>
        <taxon>Actinopterygii</taxon>
        <taxon>Neopterygii</taxon>
        <taxon>Teleostei</taxon>
        <taxon>Ostariophysi</taxon>
        <taxon>Cypriniformes</taxon>
        <taxon>Nemacheilidae</taxon>
        <taxon>Triplophysa</taxon>
    </lineage>
</organism>
<comment type="function">
    <text evidence="19">Cytosolic calcium-activated calcium channel that mediates the release of Ca(2+) from the sarcoplasmic reticulum into the cytosol and thereby plays a key role in triggering muscle contraction following depolarization of T-tubules. Repeated very high-level exercise increases the open probability of the channel and leads to Ca(2+) leaking into the cytoplasm. Can also mediate the release of Ca(2+) from intracellular stores in neurons, and may thereby promote prolonged Ca(2+) signaling in the brain. Required for normal embryonic development of muscle fibers and skeletal muscle. Required for normal heart morphogenesis, skin development and ossification during embryogenesis.</text>
</comment>
<evidence type="ECO:0000259" key="24">
    <source>
        <dbReference type="PROSITE" id="PS50919"/>
    </source>
</evidence>
<feature type="coiled-coil region" evidence="21">
    <location>
        <begin position="3859"/>
        <end position="3886"/>
    </location>
</feature>
<dbReference type="GO" id="GO:0014808">
    <property type="term" value="P:release of sequestered calcium ion into cytosol by sarcoplasmic reticulum"/>
    <property type="evidence" value="ECO:0007669"/>
    <property type="project" value="TreeGrafter"/>
</dbReference>
<dbReference type="Pfam" id="PF00622">
    <property type="entry name" value="SPRY"/>
    <property type="match status" value="3"/>
</dbReference>
<sequence length="3973" mass="448227">MAEGEGGDEEIQFLRTVGDACCPAWSVAPAEDQVVLQCSATVLKEQIKLCLSCEGFGNRLCFLETTSNAQNVPPDLAICAFILEQSLSVRALQEMLANTVDMSESSQGGGHRTLLYGHAILLRHHHSGMYLSCLTTSRSLTDKLAFDVGLQEDSTGEACWWTIHPASKQRSEGEKVRVGDDLILVSVSSERYLHLSYASGDLMVDASFMQTLWNMNPVLSGCELAEGHLTGGYVIRLFHGHMDECLAISQPDQGEDQRKIAQYEGGAVCSQARSLWRLEPLRIGWSGSHMKWGQAFRVRHITTGRYLCLDEEKGLMVLDPEKANTKQSGFCFRASKSRRRLKGLRRSEMWKEWVFLRSNMASPCALCQHLSTGLWLTYAALDAKAARLGTVKRRAILHQEGHMDDALTVSRSQTEESQAARMIYNTTGLYTQFIKGLDSLSGKNKSSGPVSLPLDGVILSLQDLIHYFRPPEEELEHEEKQTKLRSLRNRQNLFQEEGMITIVLECIDRLNVYNTAAHFSEFAGEEAAESWKEIVNLLYELLASLIRGNRSNCALFCDNLDWLVSKLDRLEASSGILEVLYCVLIESPEVLNIIQENHIKSIISLLDKHGRNHKVLDVLRSLCVCNGVAVRSNQNLITENLLPGRDLLLQTNIVNYVSSVRPNIFLGTCEGSTQYKKWYFEVMVDYVEAYVTAQATHMRVGWGMTEGYSPYPGGGEGWGGNGVGDDFYSYGFDGLHLWSGHVSRQVASPNQHALAADDVVSCCLDLSVPSISFRVNGHPVQGMFENFNLDGLFFPVISFSAGVKARFLLGGRHGDFKFLPPPGYAPCYEALLPKDRMRIESIKEYKHDFDGVRNLLGPTQSLTHTSFTPCPVDTAQIVLPPHLERIREKLAENIHELWAVTRIEQGWIYGLFRDDNKKLHPCLVDFQSLPEPERNYNLQMSGETLKTLLALGCHVGMGDEKAEENLKKIKLPKTYMMSNGYKPAPLDLNHVKLTPNQNQLVEKLAENGHNVWARDRVRQGWTYSIVQDIMNKRNPRLVPYNLLDERTKKTNRDSVNNAVRTLIGYGYNIEPPDQESSSLGVDNTRGDKVRIFRAEKHYGVTSGKWYFEFEAVTTGEMRVGWARPNVRADIELGSDELAYVFNGNRAQRWHIGNDPFGRQWLSGDVVGCMIDLTEMNIMFTLNGEMLISDSGSEMAFKDIEIGDGFIPVCTLGLSQVGRINLGQNVSSLRYFAICGLQEGFEPFAINMKRDITMWFSKSLPQFVPVPTEHNHIEVSRVDGTVDTAPCLKMTHKTFGSQNANTDMMFFRLSMPVEFDLTFKVLAGSTPLTRTLNIPEEEVLEVDPDSDFEVLKKSAGRKEQEEKEKELSVPKDVPSNHENDKDAASEKGKKKGFLFKAKKAAMIAPPPPPLMPRLFEDVVPDDRDDPEIILNTTTYYYSVRIFAGQEPSGVWVGWVTPDFHMYDLNFDLSKIRTVTLTVGDDKGNIHDSIRRSNCYMVWGGEFGSSQQRFSQEDLVIGCLIDLATGLMTFTANGKEINTFYQVEPNTKLFPAVFSLPSSQNMLQLELGKLKNIMPISAAMFRSERKNPVPQCPPRLDVEMLTPVIWSRMPNHFLKPEVGRVSEKHGWMVECVEPLTMMALHIPEENRCIDVLELSERHDLLKFHYHTLMLYCAVCALGNNRVAHALCSHVDESQLFYAIENTYLPGPLRSGYYDLLISIHLESAKRNRLGTNREFIIPMTQETLSIKLYPDTEGAHDLPGVGLTTCLRPKLHFSPINFVGTDPDLYTISPVIPLQELKIKALSMLTEAVFDGSHAMRDPVGGSVEFHFVPILKLISTLLIMGIFNNDDVKHILKMIDPNVFGKKEEETVEEESGEEAAPKEDGEEDKEKEEVAEGEEEAVDEGVGEEEDEEELKALKKGEEGEEGEEEGEKVDGEKAEEEKEAEEVAEEAKEEEEEAPEEGLLQMKLPESVKLQMCTLLQYFCDCELRHRVEAILAFSNDFVEQVQSNQRERYKELMRAFTMSAAETARKTREFRSPPHEQVILLTNFKHCPDDEDCPVPEEVRETLQNFHNDILSHCGVHVEEEAEEKEVDTSLRGRLLSLVVKVKSLRKKKEEEEPAPEEEVKPSTLQELISHTMIHWAQEAFIQNPELVRLMFSLLHRQYDALGELIRALPKAYAISRVSVQDTMDLLECLGQIRSLLIVQMGPEEETLMIQSIGLNIMNNKVFYQHPNLMRALGMHETVMEVMVNVLGGGGDSKEIRFPQMVTSCCRFLCYFCRISRQNQRSMFDHLSYLLQNSGIGLGMRGSTPLDVAAASCIDNNELALALQEQDLEMVVTYLAGCGLQMCPMLLSKGYPDIGWNPSGGERYLDFLRFAVFVNGESVEENANVVVRLLIRRPECFGPALRGEGGAGLLAAIEEAIKISEDPARDGPTTKKDRRFMFGAEEQQEENRVHLGNAIMSFYSALIDLLGRCAPEMHLIQAGKGEALRIRAILRSLVPIEDLVGVISLSVQIPTLGKDGQIVEPKMSASFVPDHKASMVLFLDRVYGIDNQDFLLHVLEVGFLPDMRAAASLDTLVFSTTEMALALNRYLCSAVLPLLTKCAPLFAGTDHRAIMIDSMLHTIYRLSRGRALTKAQRDVIEDCLMSLVKYLRPSMLQHLLRRLVFDVPILNEYAKMPLKLLTNHYERCWKYYCLPNGWANFGVTSEEELHLSRKLFWGIFESLAHKKFDAELFKIAMPCICAIGGAIPPDYVDASFSSMTEKKASVDAEGNFDPKPVETTNTIIPERLDAFINKYAEHTHDKWAFEKIQNNWTYGEVLDENDKTHPMLRPYKTFSEKDKEIYRWPFKESIKAMLAWEWTLEKARDGETEKVEVKTTRKISQTAHATYDPSQGYSPQPVDLTSMALSRELQSMAEQIAENYHNTWGRKKKMELQAKGGGTHPLLVPYDTLTAKEKARDREKAQDLLKFLQFNGFAVTRGLKDMEQEISSIEKRFAYGFLQKLLKWMEIAQEFIAHLEAVVSSGRVEKSPHEQEIKFFAKILLPLINQYFKNHCMYFLSTPAKVLGSGGHASNKEKEMIASIFCKLAGLVRHRVSLFGSDASAVVNCLHILSHSLDARTVMKSGPEIVKAGLRSFFESAADDIEKMVENLKLGKVSTKNQVKGVSQNINYTTTALLPVLTSLFDHIAQYQFGDDVMMDDLQISCYRIMCSIYSLGTVKTPHAENQRPALGECLAHLAAAMPVAFLEPNLNEFNSYSVYTTKTPRERTILGLPSQVQELCLDIPELDVLMKEIGDLAESGARYTEMPHVIEITLPMLCNYLPRWWERGLENFPEMEGRLCTDVTSEQLNQLLGSIMKIVVNNLGIDEASWMKRLAVFAQPIVSRAKPEMLKSHFIPTMEKLKKRSGKVVAEEDQLRMEGKGEVDSEQGTIRDEFAVLCRDLYALYPLLIRYVDNNRARWLTCPDPDAEDLFRMVGEVFIFWSKSHNFKREEQNFVVMNEINNMSFLTADSKSKMSKPRLGRLEASEIPCDVCFPSTQDPFDIGSGSCAPTGGTPGEQLRARTFTAEALIGRYGTTPASSPKPCQGLAPTYSQSFSVLPGCTYSRSHTPLDCARRTDLKPWRGKKAEPTFPPGTPRDRWLAPPADEPPPVGMMKQTVPLVTLSQSLGARELPTLSRWPCGRSVLGGGSDVERTKKKRRGDRYSVQTSLIVAALKKLLPIGLNMCSPADQELINMAKIRYSLKDTDEEVREFLQNNLHLHGKEEDPSMRWQMALYKETSGKADDADAPDKVVKRVQEVSAVLFHIELTEHPFKSKKMVWHKLLSKQRRRAVVACFRMTPLYNIPRHRGSNMFLDGYRRNWIENEGYSFEDKMIDDLSKTLEQEEEEEEETEAKPDPLHQLILHFSRTALTEKTKLDVDHLYMSYADIMAKSCHMGEEDEEGEEGGEEPSFEVRQTEMVWGGLGLGPWESEEPTATAPVTH</sequence>
<keyword evidence="14 25" id="KW-0675">Receptor</keyword>
<dbReference type="Pfam" id="PF08709">
    <property type="entry name" value="Ins145_P3_rec"/>
    <property type="match status" value="1"/>
</dbReference>
<dbReference type="CDD" id="cd12879">
    <property type="entry name" value="SPRY3_RyR"/>
    <property type="match status" value="1"/>
</dbReference>
<dbReference type="PANTHER" id="PTHR46399">
    <property type="entry name" value="B30.2/SPRY DOMAIN-CONTAINING PROTEIN"/>
    <property type="match status" value="1"/>
</dbReference>
<dbReference type="PRINTS" id="PR00795">
    <property type="entry name" value="RYANODINER"/>
</dbReference>
<evidence type="ECO:0000256" key="8">
    <source>
        <dbReference type="ARBA" id="ARBA00022737"/>
    </source>
</evidence>
<protein>
    <recommendedName>
        <fullName evidence="2">Ryanodine receptor 1</fullName>
    </recommendedName>
    <alternativeName>
        <fullName evidence="17">Skeletal muscle calcium release channel</fullName>
    </alternativeName>
    <alternativeName>
        <fullName evidence="15">Skeletal muscle ryanodine receptor</fullName>
    </alternativeName>
    <alternativeName>
        <fullName evidence="18">Skeletal muscle-type ryanodine receptor</fullName>
    </alternativeName>
    <alternativeName>
        <fullName evidence="16">Type 1 ryanodine receptor</fullName>
    </alternativeName>
</protein>
<feature type="domain" description="MIR" evidence="24">
    <location>
        <begin position="173"/>
        <end position="218"/>
    </location>
</feature>
<keyword evidence="5" id="KW-0406">Ion transport</keyword>
<dbReference type="SMART" id="SM00472">
    <property type="entry name" value="MIR"/>
    <property type="match status" value="4"/>
</dbReference>
<evidence type="ECO:0000256" key="9">
    <source>
        <dbReference type="ARBA" id="ARBA00022741"/>
    </source>
</evidence>
<comment type="caution">
    <text evidence="25">The sequence shown here is derived from an EMBL/GenBank/DDBJ whole genome shotgun (WGS) entry which is preliminary data.</text>
</comment>
<dbReference type="Pfam" id="PF01365">
    <property type="entry name" value="RYDR_ITPR"/>
    <property type="match status" value="2"/>
</dbReference>
<evidence type="ECO:0000256" key="1">
    <source>
        <dbReference type="ARBA" id="ARBA00004326"/>
    </source>
</evidence>
<evidence type="ECO:0000256" key="12">
    <source>
        <dbReference type="ARBA" id="ARBA00022840"/>
    </source>
</evidence>
<keyword evidence="5" id="KW-0109">Calcium transport</keyword>
<dbReference type="Pfam" id="PF21119">
    <property type="entry name" value="RYDR_Jsol"/>
    <property type="match status" value="1"/>
</dbReference>
<feature type="domain" description="B30.2/SPRY" evidence="23">
    <location>
        <begin position="1360"/>
        <end position="1570"/>
    </location>
</feature>
<keyword evidence="3" id="KW-0217">Developmental protein</keyword>
<gene>
    <name evidence="25" type="ORF">E1301_Tti016066</name>
</gene>
<dbReference type="SUPFAM" id="SSF49899">
    <property type="entry name" value="Concanavalin A-like lectins/glucanases"/>
    <property type="match status" value="3"/>
</dbReference>
<feature type="compositionally biased region" description="Acidic residues" evidence="22">
    <location>
        <begin position="1919"/>
        <end position="1928"/>
    </location>
</feature>
<dbReference type="FunFam" id="1.25.10.30:FF:000002">
    <property type="entry name" value="ryanodine receptor isoform X2"/>
    <property type="match status" value="1"/>
</dbReference>
<feature type="compositionally biased region" description="Acidic residues" evidence="22">
    <location>
        <begin position="3929"/>
        <end position="3942"/>
    </location>
</feature>
<feature type="region of interest" description="Disordered" evidence="22">
    <location>
        <begin position="1353"/>
        <end position="1387"/>
    </location>
</feature>
<dbReference type="Proteomes" id="UP000324632">
    <property type="component" value="Chromosome 11"/>
</dbReference>
<evidence type="ECO:0000256" key="16">
    <source>
        <dbReference type="ARBA" id="ARBA00032832"/>
    </source>
</evidence>
<dbReference type="PROSITE" id="PS50919">
    <property type="entry name" value="MIR"/>
    <property type="match status" value="4"/>
</dbReference>
<evidence type="ECO:0000256" key="22">
    <source>
        <dbReference type="SAM" id="MobiDB-lite"/>
    </source>
</evidence>
<dbReference type="InterPro" id="IPR000699">
    <property type="entry name" value="RIH_dom"/>
</dbReference>
<dbReference type="InterPro" id="IPR043136">
    <property type="entry name" value="B30.2/SPRY_sf"/>
</dbReference>
<dbReference type="SUPFAM" id="SSF100909">
    <property type="entry name" value="IP3 receptor type 1 binding core, domain 2"/>
    <property type="match status" value="2"/>
</dbReference>
<dbReference type="InterPro" id="IPR035910">
    <property type="entry name" value="RyR/IP3R_RIH_dom_sf"/>
</dbReference>
<dbReference type="GO" id="GO:0042383">
    <property type="term" value="C:sarcolemma"/>
    <property type="evidence" value="ECO:0007669"/>
    <property type="project" value="TreeGrafter"/>
</dbReference>
<feature type="domain" description="B30.2/SPRY" evidence="23">
    <location>
        <begin position="604"/>
        <end position="814"/>
    </location>
</feature>
<dbReference type="EMBL" id="SOYY01000011">
    <property type="protein sequence ID" value="KAA0714850.1"/>
    <property type="molecule type" value="Genomic_DNA"/>
</dbReference>
<dbReference type="GO" id="GO:0005790">
    <property type="term" value="C:smooth endoplasmic reticulum"/>
    <property type="evidence" value="ECO:0007669"/>
    <property type="project" value="TreeGrafter"/>
</dbReference>
<dbReference type="FunFam" id="2.60.120.920:FF:000003">
    <property type="entry name" value="ryanodine receptor isoform X2"/>
    <property type="match status" value="1"/>
</dbReference>
<evidence type="ECO:0000256" key="7">
    <source>
        <dbReference type="ARBA" id="ARBA00022723"/>
    </source>
</evidence>
<dbReference type="InterPro" id="IPR014821">
    <property type="entry name" value="Ins145_P3_rcpt"/>
</dbReference>
<name>A0A5A9NYE3_9TELE</name>
<keyword evidence="6" id="KW-0107">Calcium channel</keyword>
<dbReference type="GO" id="GO:0034704">
    <property type="term" value="C:calcium channel complex"/>
    <property type="evidence" value="ECO:0007669"/>
    <property type="project" value="TreeGrafter"/>
</dbReference>
<dbReference type="Gene3D" id="1.25.10.30">
    <property type="entry name" value="IP3 receptor type 1 binding core, RIH domain"/>
    <property type="match status" value="1"/>
</dbReference>
<dbReference type="CDD" id="cd12878">
    <property type="entry name" value="SPRY2_RyR"/>
    <property type="match status" value="1"/>
</dbReference>
<keyword evidence="10" id="KW-0702">S-nitrosylation</keyword>
<accession>A0A5A9NYE3</accession>
<feature type="compositionally biased region" description="Acidic residues" evidence="22">
    <location>
        <begin position="1938"/>
        <end position="1957"/>
    </location>
</feature>
<dbReference type="InterPro" id="IPR001870">
    <property type="entry name" value="B30.2/SPRY"/>
</dbReference>
<dbReference type="FunFam" id="2.80.10.50:FF:000006">
    <property type="entry name" value="Ryanodine receptor 2 (Cardiac)"/>
    <property type="match status" value="1"/>
</dbReference>
<evidence type="ECO:0000256" key="13">
    <source>
        <dbReference type="ARBA" id="ARBA00022951"/>
    </source>
</evidence>
<evidence type="ECO:0000256" key="20">
    <source>
        <dbReference type="ARBA" id="ARBA00046784"/>
    </source>
</evidence>
<keyword evidence="11" id="KW-0106">Calcium</keyword>
<dbReference type="InterPro" id="IPR035764">
    <property type="entry name" value="SPRY2_RyR"/>
</dbReference>
<dbReference type="InterPro" id="IPR035762">
    <property type="entry name" value="SPRY3_RyR"/>
</dbReference>
<dbReference type="GO" id="GO:0046872">
    <property type="term" value="F:metal ion binding"/>
    <property type="evidence" value="ECO:0007669"/>
    <property type="project" value="UniProtKB-KW"/>
</dbReference>
<evidence type="ECO:0000256" key="5">
    <source>
        <dbReference type="ARBA" id="ARBA00022568"/>
    </source>
</evidence>
<keyword evidence="6" id="KW-0407">Ion channel</keyword>
<dbReference type="Pfam" id="PF02815">
    <property type="entry name" value="MIR"/>
    <property type="match status" value="1"/>
</dbReference>
<proteinExistence type="predicted"/>
<dbReference type="InterPro" id="IPR003877">
    <property type="entry name" value="SPRY_dom"/>
</dbReference>
<dbReference type="SUPFAM" id="SSF82109">
    <property type="entry name" value="MIR domain"/>
    <property type="match status" value="2"/>
</dbReference>
<feature type="region of interest" description="Disordered" evidence="22">
    <location>
        <begin position="1862"/>
        <end position="1961"/>
    </location>
</feature>
<feature type="domain" description="B30.2/SPRY" evidence="23">
    <location>
        <begin position="1030"/>
        <end position="1226"/>
    </location>
</feature>
<feature type="domain" description="MIR" evidence="24">
    <location>
        <begin position="226"/>
        <end position="281"/>
    </location>
</feature>
<dbReference type="FunFam" id="2.60.120.920:FF:000019">
    <property type="entry name" value="Ryanodine receptor 1 (skeletal)"/>
    <property type="match status" value="1"/>
</dbReference>
<evidence type="ECO:0000256" key="21">
    <source>
        <dbReference type="SAM" id="Coils"/>
    </source>
</evidence>
<dbReference type="PANTHER" id="PTHR46399:SF10">
    <property type="entry name" value="RYANODINE RECEPTOR 1"/>
    <property type="match status" value="1"/>
</dbReference>
<reference evidence="25 26" key="1">
    <citation type="journal article" date="2019" name="Mol. Ecol. Resour.">
        <title>Chromosome-level genome assembly of Triplophysa tibetana, a fish adapted to the harsh high-altitude environment of the Tibetan Plateau.</title>
        <authorList>
            <person name="Yang X."/>
            <person name="Liu H."/>
            <person name="Ma Z."/>
            <person name="Zou Y."/>
            <person name="Zou M."/>
            <person name="Mao Y."/>
            <person name="Li X."/>
            <person name="Wang H."/>
            <person name="Chen T."/>
            <person name="Wang W."/>
            <person name="Yang R."/>
        </authorList>
    </citation>
    <scope>NUCLEOTIDE SEQUENCE [LARGE SCALE GENOMIC DNA]</scope>
    <source>
        <strain evidence="25">TTIB1903HZAU</strain>
        <tissue evidence="25">Muscle</tissue>
    </source>
</reference>
<dbReference type="FunFam" id="1.10.490.160:FF:000001">
    <property type="entry name" value="Ryanodine receptor 2 (Cardiac)"/>
    <property type="match status" value="1"/>
</dbReference>
<dbReference type="GO" id="GO:0005524">
    <property type="term" value="F:ATP binding"/>
    <property type="evidence" value="ECO:0007669"/>
    <property type="project" value="UniProtKB-KW"/>
</dbReference>
<keyword evidence="12" id="KW-0067">ATP-binding</keyword>
<keyword evidence="5" id="KW-0813">Transport</keyword>
<keyword evidence="4" id="KW-0597">Phosphoprotein</keyword>
<evidence type="ECO:0000256" key="10">
    <source>
        <dbReference type="ARBA" id="ARBA00022799"/>
    </source>
</evidence>
<dbReference type="Gene3D" id="2.80.10.50">
    <property type="match status" value="2"/>
</dbReference>
<keyword evidence="8" id="KW-0677">Repeat</keyword>
<dbReference type="InterPro" id="IPR003032">
    <property type="entry name" value="Ryanodine_rcpt"/>
</dbReference>
<evidence type="ECO:0000313" key="26">
    <source>
        <dbReference type="Proteomes" id="UP000324632"/>
    </source>
</evidence>
<dbReference type="InterPro" id="IPR036300">
    <property type="entry name" value="MIR_dom_sf"/>
</dbReference>
<dbReference type="Pfam" id="PF02026">
    <property type="entry name" value="RyR"/>
    <property type="match status" value="4"/>
</dbReference>
<dbReference type="GO" id="GO:0006941">
    <property type="term" value="P:striated muscle contraction"/>
    <property type="evidence" value="ECO:0007669"/>
    <property type="project" value="TreeGrafter"/>
</dbReference>
<dbReference type="Gene3D" id="6.20.350.10">
    <property type="match status" value="1"/>
</dbReference>
<evidence type="ECO:0000256" key="15">
    <source>
        <dbReference type="ARBA" id="ARBA00031197"/>
    </source>
</evidence>
<evidence type="ECO:0000256" key="19">
    <source>
        <dbReference type="ARBA" id="ARBA00045680"/>
    </source>
</evidence>
<dbReference type="PROSITE" id="PS50188">
    <property type="entry name" value="B302_SPRY"/>
    <property type="match status" value="3"/>
</dbReference>
<dbReference type="InterPro" id="IPR015925">
    <property type="entry name" value="Ryanodine_IP3_receptor"/>
</dbReference>
<feature type="compositionally biased region" description="Acidic residues" evidence="22">
    <location>
        <begin position="1880"/>
        <end position="1910"/>
    </location>
</feature>
<dbReference type="InterPro" id="IPR016093">
    <property type="entry name" value="MIR_motif"/>
</dbReference>
<comment type="subunit">
    <text evidence="20">Homotetramer. Can also form heterotetramers with RYR2. Identified in a complex composed of RYR1, PDE4D, PKA, FKBP1A and protein phosphatase 1 (PP1). Repeated very high-level exercise decreases interaction with PDE4D and protein phosphatase 1 (PP1). Interacts with CALM; CALM with bound calcium inhibits the RYR1 channel activity. Interacts with S100A1. Interacts with FKBP1A; this stabilizes the closed conformation of the channel. Interacts with CACNA1S; interaction with CACNA1S is important for activation of the RYR1 channel. Interacts with CACNB1. Interacts with TRDN and ASPH; these interactions stimulate RYR1 channel activity. Interacts with SELENON. Interacts with scorpion calcins (AC P0DPT1; AC P0DM30; AC A0A1L4BJ42; AC P59868; AC P60254; AC B8QG00; AC L0GBR1; AC P60252; AC P60253).</text>
</comment>
<evidence type="ECO:0000256" key="3">
    <source>
        <dbReference type="ARBA" id="ARBA00022473"/>
    </source>
</evidence>
<evidence type="ECO:0000256" key="6">
    <source>
        <dbReference type="ARBA" id="ARBA00022673"/>
    </source>
</evidence>
<evidence type="ECO:0000256" key="18">
    <source>
        <dbReference type="ARBA" id="ARBA00033030"/>
    </source>
</evidence>
<evidence type="ECO:0000256" key="11">
    <source>
        <dbReference type="ARBA" id="ARBA00022837"/>
    </source>
</evidence>
<feature type="compositionally biased region" description="Basic and acidic residues" evidence="22">
    <location>
        <begin position="1353"/>
        <end position="1386"/>
    </location>
</feature>
<evidence type="ECO:0000313" key="25">
    <source>
        <dbReference type="EMBL" id="KAA0714850.1"/>
    </source>
</evidence>
<evidence type="ECO:0000256" key="14">
    <source>
        <dbReference type="ARBA" id="ARBA00023170"/>
    </source>
</evidence>
<dbReference type="CDD" id="cd12877">
    <property type="entry name" value="SPRY1_RyR"/>
    <property type="match status" value="1"/>
</dbReference>
<dbReference type="FunFam" id="2.60.120.920:FF:000002">
    <property type="entry name" value="ryanodine receptor isoform X2"/>
    <property type="match status" value="1"/>
</dbReference>
<keyword evidence="9" id="KW-0547">Nucleotide-binding</keyword>
<feature type="domain" description="MIR" evidence="24">
    <location>
        <begin position="287"/>
        <end position="358"/>
    </location>
</feature>
<keyword evidence="13" id="KW-0703">Sarcoplasmic reticulum</keyword>
<keyword evidence="21" id="KW-0175">Coiled coil</keyword>
<dbReference type="GO" id="GO:0033017">
    <property type="term" value="C:sarcoplasmic reticulum membrane"/>
    <property type="evidence" value="ECO:0007669"/>
    <property type="project" value="UniProtKB-SubCell"/>
</dbReference>
<feature type="region of interest" description="Disordered" evidence="22">
    <location>
        <begin position="3926"/>
        <end position="3973"/>
    </location>
</feature>
<dbReference type="Gene3D" id="2.60.120.920">
    <property type="match status" value="3"/>
</dbReference>
<dbReference type="InterPro" id="IPR035761">
    <property type="entry name" value="SPRY1_RyR"/>
</dbReference>
<keyword evidence="26" id="KW-1185">Reference proteome</keyword>
<evidence type="ECO:0000256" key="2">
    <source>
        <dbReference type="ARBA" id="ARBA00014291"/>
    </source>
</evidence>
<keyword evidence="7" id="KW-0479">Metal-binding</keyword>
<dbReference type="SMART" id="SM00449">
    <property type="entry name" value="SPRY"/>
    <property type="match status" value="3"/>
</dbReference>
<dbReference type="GO" id="GO:0030018">
    <property type="term" value="C:Z disc"/>
    <property type="evidence" value="ECO:0007669"/>
    <property type="project" value="TreeGrafter"/>
</dbReference>
<dbReference type="InterPro" id="IPR013320">
    <property type="entry name" value="ConA-like_dom_sf"/>
</dbReference>
<dbReference type="GO" id="GO:0005219">
    <property type="term" value="F:ryanodine-sensitive calcium-release channel activity"/>
    <property type="evidence" value="ECO:0007669"/>
    <property type="project" value="InterPro"/>
</dbReference>
<feature type="domain" description="MIR" evidence="24">
    <location>
        <begin position="111"/>
        <end position="166"/>
    </location>
</feature>
<dbReference type="Gene3D" id="1.10.490.160">
    <property type="match status" value="2"/>
</dbReference>
<evidence type="ECO:0000256" key="4">
    <source>
        <dbReference type="ARBA" id="ARBA00022553"/>
    </source>
</evidence>
<dbReference type="InterPro" id="IPR013333">
    <property type="entry name" value="Ryan_recept"/>
</dbReference>